<gene>
    <name evidence="4" type="ORF">CcCBS67573_g00049</name>
</gene>
<reference evidence="4 5" key="1">
    <citation type="journal article" date="2019" name="Sci. Rep.">
        <title>Comparative genomics of chytrid fungi reveal insights into the obligate biotrophic and pathogenic lifestyle of Synchytrium endobioticum.</title>
        <authorList>
            <person name="van de Vossenberg B.T.L.H."/>
            <person name="Warris S."/>
            <person name="Nguyen H.D.T."/>
            <person name="van Gent-Pelzer M.P.E."/>
            <person name="Joly D.L."/>
            <person name="van de Geest H.C."/>
            <person name="Bonants P.J.M."/>
            <person name="Smith D.S."/>
            <person name="Levesque C.A."/>
            <person name="van der Lee T.A.J."/>
        </authorList>
    </citation>
    <scope>NUCLEOTIDE SEQUENCE [LARGE SCALE GENOMIC DNA]</scope>
    <source>
        <strain evidence="4 5">CBS 675.73</strain>
    </source>
</reference>
<dbReference type="EMBL" id="QEAP01000001">
    <property type="protein sequence ID" value="TPX78693.1"/>
    <property type="molecule type" value="Genomic_DNA"/>
</dbReference>
<comment type="caution">
    <text evidence="4">The sequence shown here is derived from an EMBL/GenBank/DDBJ whole genome shotgun (WGS) entry which is preliminary data.</text>
</comment>
<feature type="domain" description="Large ribosomal subunit protein mL59" evidence="3">
    <location>
        <begin position="30"/>
        <end position="124"/>
    </location>
</feature>
<evidence type="ECO:0000256" key="2">
    <source>
        <dbReference type="SAM" id="MobiDB-lite"/>
    </source>
</evidence>
<keyword evidence="1" id="KW-0175">Coiled coil</keyword>
<evidence type="ECO:0000313" key="4">
    <source>
        <dbReference type="EMBL" id="TPX78693.1"/>
    </source>
</evidence>
<organism evidence="4 5">
    <name type="scientific">Chytriomyces confervae</name>
    <dbReference type="NCBI Taxonomy" id="246404"/>
    <lineage>
        <taxon>Eukaryota</taxon>
        <taxon>Fungi</taxon>
        <taxon>Fungi incertae sedis</taxon>
        <taxon>Chytridiomycota</taxon>
        <taxon>Chytridiomycota incertae sedis</taxon>
        <taxon>Chytridiomycetes</taxon>
        <taxon>Chytridiales</taxon>
        <taxon>Chytriomycetaceae</taxon>
        <taxon>Chytriomyces</taxon>
    </lineage>
</organism>
<feature type="compositionally biased region" description="Polar residues" evidence="2">
    <location>
        <begin position="76"/>
        <end position="87"/>
    </location>
</feature>
<protein>
    <recommendedName>
        <fullName evidence="3">Large ribosomal subunit protein mL59 domain-containing protein</fullName>
    </recommendedName>
</protein>
<sequence length="139" mass="15573">MKLPTSLPARMPPPSVLRYIAFPPSPSGLLPTVSIDGEKRPPRIPFRMQARIKKACVLADIDPKIILPNLAAAANTPRSDSVASAPSTFKIPKGNKREIKSVERQFRIEENMAKMDEKIKAWKEEKKKAKVTKRSEIPF</sequence>
<dbReference type="Pfam" id="PF18126">
    <property type="entry name" value="Mitoc_mL59"/>
    <property type="match status" value="1"/>
</dbReference>
<dbReference type="OrthoDB" id="18529at2759"/>
<dbReference type="Proteomes" id="UP000320333">
    <property type="component" value="Unassembled WGS sequence"/>
</dbReference>
<keyword evidence="5" id="KW-1185">Reference proteome</keyword>
<proteinExistence type="predicted"/>
<accession>A0A507FR05</accession>
<evidence type="ECO:0000256" key="1">
    <source>
        <dbReference type="SAM" id="Coils"/>
    </source>
</evidence>
<evidence type="ECO:0000259" key="3">
    <source>
        <dbReference type="Pfam" id="PF18126"/>
    </source>
</evidence>
<name>A0A507FR05_9FUNG</name>
<dbReference type="AlphaFoldDB" id="A0A507FR05"/>
<feature type="coiled-coil region" evidence="1">
    <location>
        <begin position="105"/>
        <end position="132"/>
    </location>
</feature>
<dbReference type="InterPro" id="IPR040922">
    <property type="entry name" value="Ribosomal_mL59_dom"/>
</dbReference>
<feature type="region of interest" description="Disordered" evidence="2">
    <location>
        <begin position="76"/>
        <end position="96"/>
    </location>
</feature>
<evidence type="ECO:0000313" key="5">
    <source>
        <dbReference type="Proteomes" id="UP000320333"/>
    </source>
</evidence>